<feature type="compositionally biased region" description="Polar residues" evidence="7">
    <location>
        <begin position="323"/>
        <end position="333"/>
    </location>
</feature>
<dbReference type="Pfam" id="PF04189">
    <property type="entry name" value="Gcd10p"/>
    <property type="match status" value="1"/>
</dbReference>
<evidence type="ECO:0000313" key="9">
    <source>
        <dbReference type="Proteomes" id="UP000792457"/>
    </source>
</evidence>
<dbReference type="AlphaFoldDB" id="A0A8K0PCS7"/>
<comment type="subcellular location">
    <subcellularLocation>
        <location evidence="1">Nucleus</location>
    </subcellularLocation>
</comment>
<feature type="region of interest" description="Disordered" evidence="7">
    <location>
        <begin position="319"/>
        <end position="358"/>
    </location>
</feature>
<keyword evidence="5" id="KW-0539">Nucleus</keyword>
<sequence length="532" mass="58779">MNNRRLARISRKGYTLLGRDSVSLEGVIGCSPWTNFKMTPQVGCKGGKRCFNLEPVIENEVISDEEVNEKEILENKDNRTINDDGQSQSLSSTEIEALRDEGLSGKEIVNQIIAGSATFDKKTRYSQRKYLRKKESKHCLRERVSVRKTTLSSIAEILCSGGTGEGSRGGITGMRPDTLSQMLTALNIQWYCSSKSADVTKIQESVNYQGTMYIVYESSNWGLLVASLLNYLPAQNCRVLHLYPGHGIPTLIAPKALNLPDGKFSILSSVNIKALLQKLGKLSNLDIFSQNDAGNENVSKLGKSDTNFSSVQNVCDNKVDQSLDGNENGSTEGNDCDISIPGDTCKTDGSNEDKKVCEKSRDEEVSFDSFKSDEDNSTAKSVKRKAESIGDCADLESAAKKPRWEQEAEKAADLLKSRRADGLVVVASKEHPVSLVLALLPYLAPSRPLVVYCPYREPLLELYAVLKGMEPWVGKCKIFGSRETLCKMVNLRLTESWLRNYQVLPDRTHPEINMSPVGGYVLSGILVDHNDI</sequence>
<dbReference type="GO" id="GO:0005634">
    <property type="term" value="C:nucleus"/>
    <property type="evidence" value="ECO:0007669"/>
    <property type="project" value="UniProtKB-SubCell"/>
</dbReference>
<evidence type="ECO:0000256" key="1">
    <source>
        <dbReference type="ARBA" id="ARBA00004123"/>
    </source>
</evidence>
<evidence type="ECO:0000256" key="4">
    <source>
        <dbReference type="ARBA" id="ARBA00022694"/>
    </source>
</evidence>
<dbReference type="GO" id="GO:0030488">
    <property type="term" value="P:tRNA methylation"/>
    <property type="evidence" value="ECO:0007669"/>
    <property type="project" value="InterPro"/>
</dbReference>
<dbReference type="InterPro" id="IPR017423">
    <property type="entry name" value="TRM6"/>
</dbReference>
<evidence type="ECO:0000256" key="2">
    <source>
        <dbReference type="ARBA" id="ARBA00008320"/>
    </source>
</evidence>
<evidence type="ECO:0000313" key="8">
    <source>
        <dbReference type="EMBL" id="KAG8238714.1"/>
    </source>
</evidence>
<evidence type="ECO:0000256" key="6">
    <source>
        <dbReference type="ARBA" id="ARBA00032319"/>
    </source>
</evidence>
<keyword evidence="4" id="KW-0819">tRNA processing</keyword>
<organism evidence="8 9">
    <name type="scientific">Ladona fulva</name>
    <name type="common">Scarce chaser dragonfly</name>
    <name type="synonym">Libellula fulva</name>
    <dbReference type="NCBI Taxonomy" id="123851"/>
    <lineage>
        <taxon>Eukaryota</taxon>
        <taxon>Metazoa</taxon>
        <taxon>Ecdysozoa</taxon>
        <taxon>Arthropoda</taxon>
        <taxon>Hexapoda</taxon>
        <taxon>Insecta</taxon>
        <taxon>Pterygota</taxon>
        <taxon>Palaeoptera</taxon>
        <taxon>Odonata</taxon>
        <taxon>Epiprocta</taxon>
        <taxon>Anisoptera</taxon>
        <taxon>Libelluloidea</taxon>
        <taxon>Libellulidae</taxon>
        <taxon>Ladona</taxon>
    </lineage>
</organism>
<dbReference type="PANTHER" id="PTHR12945">
    <property type="entry name" value="TRANSLATION INITIATION FACTOR EIF3-RELATED"/>
    <property type="match status" value="1"/>
</dbReference>
<evidence type="ECO:0000256" key="3">
    <source>
        <dbReference type="ARBA" id="ARBA00021704"/>
    </source>
</evidence>
<dbReference type="GO" id="GO:0031515">
    <property type="term" value="C:tRNA (m1A) methyltransferase complex"/>
    <property type="evidence" value="ECO:0007669"/>
    <property type="project" value="InterPro"/>
</dbReference>
<feature type="compositionally biased region" description="Basic and acidic residues" evidence="7">
    <location>
        <begin position="345"/>
        <end position="358"/>
    </location>
</feature>
<gene>
    <name evidence="8" type="ORF">J437_LFUL015272</name>
</gene>
<reference evidence="8" key="1">
    <citation type="submission" date="2013-04" db="EMBL/GenBank/DDBJ databases">
        <authorList>
            <person name="Qu J."/>
            <person name="Murali S.C."/>
            <person name="Bandaranaike D."/>
            <person name="Bellair M."/>
            <person name="Blankenburg K."/>
            <person name="Chao H."/>
            <person name="Dinh H."/>
            <person name="Doddapaneni H."/>
            <person name="Downs B."/>
            <person name="Dugan-Rocha S."/>
            <person name="Elkadiri S."/>
            <person name="Gnanaolivu R.D."/>
            <person name="Hernandez B."/>
            <person name="Javaid M."/>
            <person name="Jayaseelan J.C."/>
            <person name="Lee S."/>
            <person name="Li M."/>
            <person name="Ming W."/>
            <person name="Munidasa M."/>
            <person name="Muniz J."/>
            <person name="Nguyen L."/>
            <person name="Ongeri F."/>
            <person name="Osuji N."/>
            <person name="Pu L.-L."/>
            <person name="Puazo M."/>
            <person name="Qu C."/>
            <person name="Quiroz J."/>
            <person name="Raj R."/>
            <person name="Weissenberger G."/>
            <person name="Xin Y."/>
            <person name="Zou X."/>
            <person name="Han Y."/>
            <person name="Richards S."/>
            <person name="Worley K."/>
            <person name="Muzny D."/>
            <person name="Gibbs R."/>
        </authorList>
    </citation>
    <scope>NUCLEOTIDE SEQUENCE</scope>
    <source>
        <strain evidence="8">Sampled in the wild</strain>
    </source>
</reference>
<evidence type="ECO:0000256" key="5">
    <source>
        <dbReference type="ARBA" id="ARBA00023242"/>
    </source>
</evidence>
<dbReference type="PANTHER" id="PTHR12945:SF0">
    <property type="entry name" value="TRNA (ADENINE(58)-N(1))-METHYLTRANSFERASE NON-CATALYTIC SUBUNIT TRM6"/>
    <property type="match status" value="1"/>
</dbReference>
<dbReference type="EMBL" id="KZ309420">
    <property type="protein sequence ID" value="KAG8238714.1"/>
    <property type="molecule type" value="Genomic_DNA"/>
</dbReference>
<protein>
    <recommendedName>
        <fullName evidence="3">tRNA (adenine(58)-N(1))-methyltransferase non-catalytic subunit TRM6</fullName>
    </recommendedName>
    <alternativeName>
        <fullName evidence="6">tRNA(m1A58)-methyltransferase subunit TRM6</fullName>
    </alternativeName>
</protein>
<reference evidence="8" key="2">
    <citation type="submission" date="2017-10" db="EMBL/GenBank/DDBJ databases">
        <title>Ladona fulva Genome sequencing and assembly.</title>
        <authorList>
            <person name="Murali S."/>
            <person name="Richards S."/>
            <person name="Bandaranaike D."/>
            <person name="Bellair M."/>
            <person name="Blankenburg K."/>
            <person name="Chao H."/>
            <person name="Dinh H."/>
            <person name="Doddapaneni H."/>
            <person name="Dugan-Rocha S."/>
            <person name="Elkadiri S."/>
            <person name="Gnanaolivu R."/>
            <person name="Hernandez B."/>
            <person name="Skinner E."/>
            <person name="Javaid M."/>
            <person name="Lee S."/>
            <person name="Li M."/>
            <person name="Ming W."/>
            <person name="Munidasa M."/>
            <person name="Muniz J."/>
            <person name="Nguyen L."/>
            <person name="Hughes D."/>
            <person name="Osuji N."/>
            <person name="Pu L.-L."/>
            <person name="Puazo M."/>
            <person name="Qu C."/>
            <person name="Quiroz J."/>
            <person name="Raj R."/>
            <person name="Weissenberger G."/>
            <person name="Xin Y."/>
            <person name="Zou X."/>
            <person name="Han Y."/>
            <person name="Worley K."/>
            <person name="Muzny D."/>
            <person name="Gibbs R."/>
        </authorList>
    </citation>
    <scope>NUCLEOTIDE SEQUENCE</scope>
    <source>
        <strain evidence="8">Sampled in the wild</strain>
    </source>
</reference>
<dbReference type="OrthoDB" id="10254665at2759"/>
<dbReference type="Proteomes" id="UP000792457">
    <property type="component" value="Unassembled WGS sequence"/>
</dbReference>
<comment type="caution">
    <text evidence="8">The sequence shown here is derived from an EMBL/GenBank/DDBJ whole genome shotgun (WGS) entry which is preliminary data.</text>
</comment>
<comment type="similarity">
    <text evidence="2">Belongs to the TRM6/GCD10 family.</text>
</comment>
<name>A0A8K0PCS7_LADFU</name>
<accession>A0A8K0PCS7</accession>
<keyword evidence="9" id="KW-1185">Reference proteome</keyword>
<evidence type="ECO:0000256" key="7">
    <source>
        <dbReference type="SAM" id="MobiDB-lite"/>
    </source>
</evidence>
<proteinExistence type="inferred from homology"/>